<evidence type="ECO:0000313" key="2">
    <source>
        <dbReference type="Proteomes" id="UP000070675"/>
    </source>
</evidence>
<protein>
    <submittedName>
        <fullName evidence="1">HAD hydrolase, family IA, variant 3</fullName>
    </submittedName>
</protein>
<dbReference type="AlphaFoldDB" id="A0A133XSJ4"/>
<dbReference type="PANTHER" id="PTHR18901:SF38">
    <property type="entry name" value="PSEUDOURIDINE-5'-PHOSPHATASE"/>
    <property type="match status" value="1"/>
</dbReference>
<evidence type="ECO:0000313" key="1">
    <source>
        <dbReference type="EMBL" id="KXB33896.1"/>
    </source>
</evidence>
<dbReference type="OrthoDB" id="9797743at2"/>
<dbReference type="CDD" id="cd07505">
    <property type="entry name" value="HAD_BPGM-like"/>
    <property type="match status" value="1"/>
</dbReference>
<dbReference type="Proteomes" id="UP000070675">
    <property type="component" value="Unassembled WGS sequence"/>
</dbReference>
<gene>
    <name evidence="1" type="ORF">HMPREF3192_01126</name>
</gene>
<dbReference type="SFLD" id="SFLDS00003">
    <property type="entry name" value="Haloacid_Dehalogenase"/>
    <property type="match status" value="1"/>
</dbReference>
<dbReference type="PANTHER" id="PTHR18901">
    <property type="entry name" value="2-DEOXYGLUCOSE-6-PHOSPHATE PHOSPHATASE 2"/>
    <property type="match status" value="1"/>
</dbReference>
<dbReference type="InterPro" id="IPR023214">
    <property type="entry name" value="HAD_sf"/>
</dbReference>
<dbReference type="EMBL" id="LSCR01000029">
    <property type="protein sequence ID" value="KXB33896.1"/>
    <property type="molecule type" value="Genomic_DNA"/>
</dbReference>
<reference evidence="2" key="1">
    <citation type="submission" date="2016-01" db="EMBL/GenBank/DDBJ databases">
        <authorList>
            <person name="Mitreva M."/>
            <person name="Pepin K.H."/>
            <person name="Mihindukulasuriya K.A."/>
            <person name="Fulton R."/>
            <person name="Fronick C."/>
            <person name="O'Laughlin M."/>
            <person name="Miner T."/>
            <person name="Herter B."/>
            <person name="Rosa B.A."/>
            <person name="Cordes M."/>
            <person name="Tomlinson C."/>
            <person name="Wollam A."/>
            <person name="Palsikar V.B."/>
            <person name="Mardis E.R."/>
            <person name="Wilson R.K."/>
        </authorList>
    </citation>
    <scope>NUCLEOTIDE SEQUENCE [LARGE SCALE GENOMIC DNA]</scope>
    <source>
        <strain evidence="2">DNF00019</strain>
    </source>
</reference>
<name>A0A133XSJ4_9ACTN</name>
<dbReference type="GO" id="GO:0016791">
    <property type="term" value="F:phosphatase activity"/>
    <property type="evidence" value="ECO:0007669"/>
    <property type="project" value="TreeGrafter"/>
</dbReference>
<sequence>MTITGAIFDCDGTIVDSMSMWWSVFPELLAAHGRAYDKQVAAALKRCEAMSLPDEIRSLKEELSIAASEEELFCDLTHRIRKAYSTTIQPWPRSKAFLQQLADANIPMIIATSTSAAEVRLCLERLDMMQYFIDIISAEEKDFNKQEPDIYLYALEKLETNRASTWVFEDAPFGLMTAAASGFPTVCVHNDHDARNLDAMLPYSTLLTHIFEDLSLATIQNLPDPTAAPAEKPIE</sequence>
<dbReference type="SUPFAM" id="SSF56784">
    <property type="entry name" value="HAD-like"/>
    <property type="match status" value="1"/>
</dbReference>
<dbReference type="Pfam" id="PF13419">
    <property type="entry name" value="HAD_2"/>
    <property type="match status" value="1"/>
</dbReference>
<proteinExistence type="predicted"/>
<dbReference type="Gene3D" id="1.10.150.240">
    <property type="entry name" value="Putative phosphatase, domain 2"/>
    <property type="match status" value="1"/>
</dbReference>
<dbReference type="InterPro" id="IPR041492">
    <property type="entry name" value="HAD_2"/>
</dbReference>
<dbReference type="PATRIC" id="fig|1393034.3.peg.1095"/>
<keyword evidence="2" id="KW-1185">Reference proteome</keyword>
<dbReference type="InterPro" id="IPR023198">
    <property type="entry name" value="PGP-like_dom2"/>
</dbReference>
<organism evidence="1 2">
    <name type="scientific">Atopobium deltae</name>
    <dbReference type="NCBI Taxonomy" id="1393034"/>
    <lineage>
        <taxon>Bacteria</taxon>
        <taxon>Bacillati</taxon>
        <taxon>Actinomycetota</taxon>
        <taxon>Coriobacteriia</taxon>
        <taxon>Coriobacteriales</taxon>
        <taxon>Atopobiaceae</taxon>
        <taxon>Atopobium</taxon>
    </lineage>
</organism>
<accession>A0A133XSJ4</accession>
<dbReference type="STRING" id="1393034.HMPREF3192_01126"/>
<dbReference type="InterPro" id="IPR036412">
    <property type="entry name" value="HAD-like_sf"/>
</dbReference>
<dbReference type="RefSeq" id="WP_066305976.1">
    <property type="nucleotide sequence ID" value="NZ_KQ959507.1"/>
</dbReference>
<keyword evidence="1" id="KW-0378">Hydrolase</keyword>
<dbReference type="SFLD" id="SFLDG01129">
    <property type="entry name" value="C1.5:_HAD__Beta-PGM__Phosphata"/>
    <property type="match status" value="1"/>
</dbReference>
<comment type="caution">
    <text evidence="1">The sequence shown here is derived from an EMBL/GenBank/DDBJ whole genome shotgun (WGS) entry which is preliminary data.</text>
</comment>
<dbReference type="Gene3D" id="3.40.50.1000">
    <property type="entry name" value="HAD superfamily/HAD-like"/>
    <property type="match status" value="1"/>
</dbReference>